<evidence type="ECO:0000313" key="2">
    <source>
        <dbReference type="EMBL" id="KIQ04212.1"/>
    </source>
</evidence>
<proteinExistence type="predicted"/>
<dbReference type="InterPro" id="IPR025737">
    <property type="entry name" value="FApF"/>
</dbReference>
<evidence type="ECO:0000256" key="1">
    <source>
        <dbReference type="SAM" id="SignalP"/>
    </source>
</evidence>
<comment type="caution">
    <text evidence="2">The sequence shown here is derived from an EMBL/GenBank/DDBJ whole genome shotgun (WGS) entry which is preliminary data.</text>
</comment>
<dbReference type="AlphaFoldDB" id="A0A0D0L0B4"/>
<keyword evidence="1" id="KW-0732">Signal</keyword>
<accession>A0A0D0L0B4</accession>
<name>A0A0D0L0B4_AGRTU</name>
<evidence type="ECO:0000313" key="3">
    <source>
        <dbReference type="Proteomes" id="UP000035017"/>
    </source>
</evidence>
<dbReference type="Pfam" id="PF13557">
    <property type="entry name" value="Phenol_MetA_deg"/>
    <property type="match status" value="1"/>
</dbReference>
<reference evidence="2 3" key="1">
    <citation type="submission" date="2014-12" db="EMBL/GenBank/DDBJ databases">
        <title>16Stimator: statistical estimation of ribosomal gene copy numbers from draft genome assemblies.</title>
        <authorList>
            <person name="Perisin M.A."/>
            <person name="Vetter M."/>
            <person name="Gilbert J.A."/>
            <person name="Bergelson J."/>
        </authorList>
    </citation>
    <scope>NUCLEOTIDE SEQUENCE [LARGE SCALE GENOMIC DNA]</scope>
    <source>
        <strain evidence="2 3">MEJ076</strain>
    </source>
</reference>
<dbReference type="Proteomes" id="UP000035017">
    <property type="component" value="Unassembled WGS sequence"/>
</dbReference>
<feature type="chain" id="PRO_5002215548" evidence="1">
    <location>
        <begin position="32"/>
        <end position="313"/>
    </location>
</feature>
<protein>
    <submittedName>
        <fullName evidence="2">Signal peptide protein</fullName>
    </submittedName>
</protein>
<dbReference type="EMBL" id="JXQV01000005">
    <property type="protein sequence ID" value="KIQ04212.1"/>
    <property type="molecule type" value="Genomic_DNA"/>
</dbReference>
<organism evidence="2 3">
    <name type="scientific">Agrobacterium tumefaciens</name>
    <dbReference type="NCBI Taxonomy" id="358"/>
    <lineage>
        <taxon>Bacteria</taxon>
        <taxon>Pseudomonadati</taxon>
        <taxon>Pseudomonadota</taxon>
        <taxon>Alphaproteobacteria</taxon>
        <taxon>Hyphomicrobiales</taxon>
        <taxon>Rhizobiaceae</taxon>
        <taxon>Rhizobium/Agrobacterium group</taxon>
        <taxon>Agrobacterium</taxon>
        <taxon>Agrobacterium tumefaciens complex</taxon>
    </lineage>
</organism>
<sequence length="313" mass="33531">MYIFQRAINRATLSLASILSVTSLAISPAHAVEQGGTITPMGITDFSAGMLPPPSPYGTVGVRTSYYSAKTLRDAKGDKIPNDFELDVKSVSLAYFYMTEWELFGASVGFGGILPLIDIEGSVNVATPFGQLAIEGSDFGLGDVDIFPLMLAWQAPPNLFVNAGLQVQLPTGDYDVSKAFNAGVNHWTITPFLAGTYITDSGFEVSTNVTVNFNTVNPDTDYTSGIEYRQEFGVGQHIGPWTAGVGGYVYQQISDDKGPGSGDGNRARVFAVGPAVNFFQPGLPMVSLHAFKEFGAENRAEGYNVALRLSMTF</sequence>
<feature type="signal peptide" evidence="1">
    <location>
        <begin position="1"/>
        <end position="31"/>
    </location>
</feature>
<gene>
    <name evidence="2" type="ORF">RU07_06170</name>
</gene>
<dbReference type="OrthoDB" id="7372889at2"/>